<proteinExistence type="predicted"/>
<keyword evidence="2" id="KW-1185">Reference proteome</keyword>
<protein>
    <submittedName>
        <fullName evidence="1">Uncharacterized protein</fullName>
    </submittedName>
</protein>
<evidence type="ECO:0000313" key="1">
    <source>
        <dbReference type="EMBL" id="KAH7927518.1"/>
    </source>
</evidence>
<accession>A0ACB8BSE5</accession>
<name>A0ACB8BSE5_9AGAM</name>
<dbReference type="Proteomes" id="UP000790709">
    <property type="component" value="Unassembled WGS sequence"/>
</dbReference>
<evidence type="ECO:0000313" key="2">
    <source>
        <dbReference type="Proteomes" id="UP000790709"/>
    </source>
</evidence>
<dbReference type="EMBL" id="MU266365">
    <property type="protein sequence ID" value="KAH7927518.1"/>
    <property type="molecule type" value="Genomic_DNA"/>
</dbReference>
<organism evidence="1 2">
    <name type="scientific">Leucogyrophana mollusca</name>
    <dbReference type="NCBI Taxonomy" id="85980"/>
    <lineage>
        <taxon>Eukaryota</taxon>
        <taxon>Fungi</taxon>
        <taxon>Dikarya</taxon>
        <taxon>Basidiomycota</taxon>
        <taxon>Agaricomycotina</taxon>
        <taxon>Agaricomycetes</taxon>
        <taxon>Agaricomycetidae</taxon>
        <taxon>Boletales</taxon>
        <taxon>Boletales incertae sedis</taxon>
        <taxon>Leucogyrophana</taxon>
    </lineage>
</organism>
<sequence length="133" mass="14804">MRHNSRRHHTFLPPSSYLSPLRHTFPPDVTPHSHWSPSIGPPTYKYLFSVSCIGHSFSCDCNPTALSTFSLFDLVFTASAVFPRPQNWLRIRRTCPYLLVFGAGVVVSGQGDLDARLTGRLYPTESPADIGSL</sequence>
<comment type="caution">
    <text evidence="1">The sequence shown here is derived from an EMBL/GenBank/DDBJ whole genome shotgun (WGS) entry which is preliminary data.</text>
</comment>
<reference evidence="1" key="1">
    <citation type="journal article" date="2021" name="New Phytol.">
        <title>Evolutionary innovations through gain and loss of genes in the ectomycorrhizal Boletales.</title>
        <authorList>
            <person name="Wu G."/>
            <person name="Miyauchi S."/>
            <person name="Morin E."/>
            <person name="Kuo A."/>
            <person name="Drula E."/>
            <person name="Varga T."/>
            <person name="Kohler A."/>
            <person name="Feng B."/>
            <person name="Cao Y."/>
            <person name="Lipzen A."/>
            <person name="Daum C."/>
            <person name="Hundley H."/>
            <person name="Pangilinan J."/>
            <person name="Johnson J."/>
            <person name="Barry K."/>
            <person name="LaButti K."/>
            <person name="Ng V."/>
            <person name="Ahrendt S."/>
            <person name="Min B."/>
            <person name="Choi I.G."/>
            <person name="Park H."/>
            <person name="Plett J.M."/>
            <person name="Magnuson J."/>
            <person name="Spatafora J.W."/>
            <person name="Nagy L.G."/>
            <person name="Henrissat B."/>
            <person name="Grigoriev I.V."/>
            <person name="Yang Z.L."/>
            <person name="Xu J."/>
            <person name="Martin F.M."/>
        </authorList>
    </citation>
    <scope>NUCLEOTIDE SEQUENCE</scope>
    <source>
        <strain evidence="1">KUC20120723A-06</strain>
    </source>
</reference>
<gene>
    <name evidence="1" type="ORF">BV22DRAFT_271792</name>
</gene>